<evidence type="ECO:0000313" key="2">
    <source>
        <dbReference type="EMBL" id="MBK1726486.1"/>
    </source>
</evidence>
<reference evidence="2 3" key="1">
    <citation type="journal article" date="2020" name="Microorganisms">
        <title>Osmotic Adaptation and Compatible Solute Biosynthesis of Phototrophic Bacteria as Revealed from Genome Analyses.</title>
        <authorList>
            <person name="Imhoff J.F."/>
            <person name="Rahn T."/>
            <person name="Kunzel S."/>
            <person name="Keller A."/>
            <person name="Neulinger S.C."/>
        </authorList>
    </citation>
    <scope>NUCLEOTIDE SEQUENCE [LARGE SCALE GENOMIC DNA]</scope>
    <source>
        <strain evidence="2 3">DSM 15116</strain>
    </source>
</reference>
<protein>
    <recommendedName>
        <fullName evidence="1">Bacterial bifunctional deaminase-reductase C-terminal domain-containing protein</fullName>
    </recommendedName>
</protein>
<dbReference type="InterPro" id="IPR002734">
    <property type="entry name" value="RibDG_C"/>
</dbReference>
<dbReference type="SUPFAM" id="SSF53597">
    <property type="entry name" value="Dihydrofolate reductase-like"/>
    <property type="match status" value="1"/>
</dbReference>
<comment type="caution">
    <text evidence="2">The sequence shown here is derived from an EMBL/GenBank/DDBJ whole genome shotgun (WGS) entry which is preliminary data.</text>
</comment>
<sequence length="275" mass="29897">MQRLYPPPWTPELPLAGLYLEQPLPPEPAQGAWLYTNFVTSLDGRISLDHGGGCRIPGSIANDRDWRLFQELAARADCLITTGRYLRELAAGCAQDILPLGAEFDDLRRWREAAGMPAQPDVAIVSASLDFAIPPLLREQGRRLWLLAPREAAAERLAAHRRAGAEVLPYPGGEQAEGAGIRHALERLGYRRIYSVAGPQLARTLIAGGALDTLFLTVRHRVIGGAAGSFETLIEGAPLTGSQAFELRWLYLDPAPEGAGQHFARLDATPAARRG</sequence>
<keyword evidence="3" id="KW-1185">Reference proteome</keyword>
<name>A0ABS1E420_9GAMM</name>
<evidence type="ECO:0000259" key="1">
    <source>
        <dbReference type="Pfam" id="PF01872"/>
    </source>
</evidence>
<gene>
    <name evidence="2" type="ORF">CKO13_05515</name>
</gene>
<dbReference type="InterPro" id="IPR024072">
    <property type="entry name" value="DHFR-like_dom_sf"/>
</dbReference>
<proteinExistence type="predicted"/>
<dbReference type="EMBL" id="NRSH01000045">
    <property type="protein sequence ID" value="MBK1726486.1"/>
    <property type="molecule type" value="Genomic_DNA"/>
</dbReference>
<organism evidence="2 3">
    <name type="scientific">Halorhodospira neutriphila</name>
    <dbReference type="NCBI Taxonomy" id="168379"/>
    <lineage>
        <taxon>Bacteria</taxon>
        <taxon>Pseudomonadati</taxon>
        <taxon>Pseudomonadota</taxon>
        <taxon>Gammaproteobacteria</taxon>
        <taxon>Chromatiales</taxon>
        <taxon>Ectothiorhodospiraceae</taxon>
        <taxon>Halorhodospira</taxon>
    </lineage>
</organism>
<feature type="domain" description="Bacterial bifunctional deaminase-reductase C-terminal" evidence="1">
    <location>
        <begin position="33"/>
        <end position="230"/>
    </location>
</feature>
<dbReference type="Pfam" id="PF01872">
    <property type="entry name" value="RibD_C"/>
    <property type="match status" value="1"/>
</dbReference>
<dbReference type="Proteomes" id="UP000738126">
    <property type="component" value="Unassembled WGS sequence"/>
</dbReference>
<dbReference type="Gene3D" id="3.40.430.10">
    <property type="entry name" value="Dihydrofolate Reductase, subunit A"/>
    <property type="match status" value="1"/>
</dbReference>
<accession>A0ABS1E420</accession>
<evidence type="ECO:0000313" key="3">
    <source>
        <dbReference type="Proteomes" id="UP000738126"/>
    </source>
</evidence>